<sequence length="78" mass="9105">MNFQVCVASNLRNSANLIEPMEKTNSVNIESLNKKKAYYLKFYAEKHINCTFLKNLKPRVNVVYINSYGSHSRYILKT</sequence>
<name>A0A3M7QKN6_BRAPC</name>
<proteinExistence type="predicted"/>
<dbReference type="EMBL" id="REGN01005892">
    <property type="protein sequence ID" value="RNA11674.1"/>
    <property type="molecule type" value="Genomic_DNA"/>
</dbReference>
<keyword evidence="2" id="KW-1185">Reference proteome</keyword>
<dbReference type="Proteomes" id="UP000276133">
    <property type="component" value="Unassembled WGS sequence"/>
</dbReference>
<comment type="caution">
    <text evidence="1">The sequence shown here is derived from an EMBL/GenBank/DDBJ whole genome shotgun (WGS) entry which is preliminary data.</text>
</comment>
<accession>A0A3M7QKN6</accession>
<dbReference type="AlphaFoldDB" id="A0A3M7QKN6"/>
<gene>
    <name evidence="1" type="ORF">BpHYR1_048542</name>
</gene>
<organism evidence="1 2">
    <name type="scientific">Brachionus plicatilis</name>
    <name type="common">Marine rotifer</name>
    <name type="synonym">Brachionus muelleri</name>
    <dbReference type="NCBI Taxonomy" id="10195"/>
    <lineage>
        <taxon>Eukaryota</taxon>
        <taxon>Metazoa</taxon>
        <taxon>Spiralia</taxon>
        <taxon>Gnathifera</taxon>
        <taxon>Rotifera</taxon>
        <taxon>Eurotatoria</taxon>
        <taxon>Monogononta</taxon>
        <taxon>Pseudotrocha</taxon>
        <taxon>Ploima</taxon>
        <taxon>Brachionidae</taxon>
        <taxon>Brachionus</taxon>
    </lineage>
</organism>
<protein>
    <submittedName>
        <fullName evidence="1">Uncharacterized protein</fullName>
    </submittedName>
</protein>
<evidence type="ECO:0000313" key="2">
    <source>
        <dbReference type="Proteomes" id="UP000276133"/>
    </source>
</evidence>
<evidence type="ECO:0000313" key="1">
    <source>
        <dbReference type="EMBL" id="RNA11674.1"/>
    </source>
</evidence>
<reference evidence="1 2" key="1">
    <citation type="journal article" date="2018" name="Sci. Rep.">
        <title>Genomic signatures of local adaptation to the degree of environmental predictability in rotifers.</title>
        <authorList>
            <person name="Franch-Gras L."/>
            <person name="Hahn C."/>
            <person name="Garcia-Roger E.M."/>
            <person name="Carmona M.J."/>
            <person name="Serra M."/>
            <person name="Gomez A."/>
        </authorList>
    </citation>
    <scope>NUCLEOTIDE SEQUENCE [LARGE SCALE GENOMIC DNA]</scope>
    <source>
        <strain evidence="1">HYR1</strain>
    </source>
</reference>